<sequence length="68" mass="7444">MLVQHRKPVVGKPVKVVDGKGDRHVVLQDYEVARHMVLGLVVDIALVQGLDDVIHTDDADQPLAHDDG</sequence>
<name>A0A645HZX4_9ZZZZ</name>
<evidence type="ECO:0000313" key="1">
    <source>
        <dbReference type="EMBL" id="MPN40833.1"/>
    </source>
</evidence>
<reference evidence="1" key="1">
    <citation type="submission" date="2019-08" db="EMBL/GenBank/DDBJ databases">
        <authorList>
            <person name="Kucharzyk K."/>
            <person name="Murdoch R.W."/>
            <person name="Higgins S."/>
            <person name="Loffler F."/>
        </authorList>
    </citation>
    <scope>NUCLEOTIDE SEQUENCE</scope>
</reference>
<dbReference type="AlphaFoldDB" id="A0A645HZX4"/>
<protein>
    <submittedName>
        <fullName evidence="1">Uncharacterized protein</fullName>
    </submittedName>
</protein>
<accession>A0A645HZX4</accession>
<organism evidence="1">
    <name type="scientific">bioreactor metagenome</name>
    <dbReference type="NCBI Taxonomy" id="1076179"/>
    <lineage>
        <taxon>unclassified sequences</taxon>
        <taxon>metagenomes</taxon>
        <taxon>ecological metagenomes</taxon>
    </lineage>
</organism>
<proteinExistence type="predicted"/>
<dbReference type="EMBL" id="VSSQ01097491">
    <property type="protein sequence ID" value="MPN40833.1"/>
    <property type="molecule type" value="Genomic_DNA"/>
</dbReference>
<gene>
    <name evidence="1" type="ORF">SDC9_188373</name>
</gene>
<comment type="caution">
    <text evidence="1">The sequence shown here is derived from an EMBL/GenBank/DDBJ whole genome shotgun (WGS) entry which is preliminary data.</text>
</comment>